<dbReference type="Pfam" id="PF00512">
    <property type="entry name" value="HisKA"/>
    <property type="match status" value="1"/>
</dbReference>
<sequence>MLTQLLASGIHPGLDKYEAKRVRIVNFISFLCGALVVLYGILFYALSGEAGILYPALLFSPFFFSIILLNKSGLYMAAKVGLQVLFSGIILYYGIMFGSLAEVQLFAVFSICVAMLSFKVQDLKMILACSLLPVACVVLLEVNYSTGLLQPLALPADTQHLFRWLIMSVVFALCVLAIAFHCRSNDQLQKEVEWQNTWLERYNAELESQVKERTAALEKASYEKSRYLSETSHETRNYINAIIGLSDILLQETREVQMPDGARQIIEDIYCNSHDLRGMLTNVLEVSKIEAGQGDELHAEPVSLKRWLQPLTHTYSNIANMSGVRLDVQNNGVLPECIMLDQSRLTRILNNLLSNAIKVTPRGHAVLLTVDAQEGVLSIAVHDSGPGIPPEKRDLLFKPFAQLGLSSDHKGSGLGLVLTRRYAEQLGGTLSVESVTGVGSVFRVRMPLQVCEDVQTGNEELRPSLAGKKVLLIEDEQMNCMILERFLLPLGLEITTCANGLEGISAATAKVPDLIILDMAMPVMDGKETTRILRSLPQFNRVPIIALSSNALLEEQETMLALGADEYIVKPVLRRQITDVVVKHLSKARSGHTMVLAF</sequence>
<evidence type="ECO:0000313" key="11">
    <source>
        <dbReference type="Proteomes" id="UP001162741"/>
    </source>
</evidence>
<feature type="modified residue" description="4-aspartylphosphate" evidence="6">
    <location>
        <position position="518"/>
    </location>
</feature>
<keyword evidence="10" id="KW-0067">ATP-binding</keyword>
<dbReference type="InterPro" id="IPR036097">
    <property type="entry name" value="HisK_dim/P_sf"/>
</dbReference>
<dbReference type="PANTHER" id="PTHR43047">
    <property type="entry name" value="TWO-COMPONENT HISTIDINE PROTEIN KINASE"/>
    <property type="match status" value="1"/>
</dbReference>
<dbReference type="InterPro" id="IPR011006">
    <property type="entry name" value="CheY-like_superfamily"/>
</dbReference>
<dbReference type="PROSITE" id="PS50109">
    <property type="entry name" value="HIS_KIN"/>
    <property type="match status" value="1"/>
</dbReference>
<feature type="transmembrane region" description="Helical" evidence="7">
    <location>
        <begin position="162"/>
        <end position="180"/>
    </location>
</feature>
<dbReference type="InterPro" id="IPR036890">
    <property type="entry name" value="HATPase_C_sf"/>
</dbReference>
<dbReference type="Proteomes" id="UP001162741">
    <property type="component" value="Chromosome"/>
</dbReference>
<dbReference type="Gene3D" id="3.30.565.10">
    <property type="entry name" value="Histidine kinase-like ATPase, C-terminal domain"/>
    <property type="match status" value="1"/>
</dbReference>
<gene>
    <name evidence="10" type="ORF">MKQ68_20075</name>
</gene>
<reference evidence="10" key="1">
    <citation type="submission" date="2022-10" db="EMBL/GenBank/DDBJ databases">
        <title>Chitinophaga sp. nov., isolated from soil.</title>
        <authorList>
            <person name="Jeon C.O."/>
        </authorList>
    </citation>
    <scope>NUCLEOTIDE SEQUENCE</scope>
    <source>
        <strain evidence="10">R8</strain>
    </source>
</reference>
<evidence type="ECO:0000256" key="4">
    <source>
        <dbReference type="ARBA" id="ARBA00022679"/>
    </source>
</evidence>
<dbReference type="CDD" id="cd00082">
    <property type="entry name" value="HisKA"/>
    <property type="match status" value="1"/>
</dbReference>
<organism evidence="10 11">
    <name type="scientific">Chitinophaga horti</name>
    <dbReference type="NCBI Taxonomy" id="2920382"/>
    <lineage>
        <taxon>Bacteria</taxon>
        <taxon>Pseudomonadati</taxon>
        <taxon>Bacteroidota</taxon>
        <taxon>Chitinophagia</taxon>
        <taxon>Chitinophagales</taxon>
        <taxon>Chitinophagaceae</taxon>
        <taxon>Chitinophaga</taxon>
    </lineage>
</organism>
<feature type="transmembrane region" description="Helical" evidence="7">
    <location>
        <begin position="52"/>
        <end position="69"/>
    </location>
</feature>
<dbReference type="InterPro" id="IPR001789">
    <property type="entry name" value="Sig_transdc_resp-reg_receiver"/>
</dbReference>
<feature type="transmembrane region" description="Helical" evidence="7">
    <location>
        <begin position="125"/>
        <end position="142"/>
    </location>
</feature>
<dbReference type="PRINTS" id="PR00344">
    <property type="entry name" value="BCTRLSENSOR"/>
</dbReference>
<dbReference type="InterPro" id="IPR004358">
    <property type="entry name" value="Sig_transdc_His_kin-like_C"/>
</dbReference>
<evidence type="ECO:0000259" key="8">
    <source>
        <dbReference type="PROSITE" id="PS50109"/>
    </source>
</evidence>
<keyword evidence="7" id="KW-0812">Transmembrane</keyword>
<dbReference type="Gene3D" id="3.40.50.2300">
    <property type="match status" value="1"/>
</dbReference>
<dbReference type="PANTHER" id="PTHR43047:SF72">
    <property type="entry name" value="OSMOSENSING HISTIDINE PROTEIN KINASE SLN1"/>
    <property type="match status" value="1"/>
</dbReference>
<dbReference type="SMART" id="SM00388">
    <property type="entry name" value="HisKA"/>
    <property type="match status" value="1"/>
</dbReference>
<evidence type="ECO:0000256" key="6">
    <source>
        <dbReference type="PROSITE-ProRule" id="PRU00169"/>
    </source>
</evidence>
<dbReference type="SMART" id="SM00448">
    <property type="entry name" value="REC"/>
    <property type="match status" value="1"/>
</dbReference>
<dbReference type="InterPro" id="IPR005467">
    <property type="entry name" value="His_kinase_dom"/>
</dbReference>
<accession>A0ABY6IYC8</accession>
<evidence type="ECO:0000259" key="9">
    <source>
        <dbReference type="PROSITE" id="PS50110"/>
    </source>
</evidence>
<feature type="domain" description="Histidine kinase" evidence="8">
    <location>
        <begin position="230"/>
        <end position="450"/>
    </location>
</feature>
<dbReference type="SUPFAM" id="SSF47384">
    <property type="entry name" value="Homodimeric domain of signal transducing histidine kinase"/>
    <property type="match status" value="1"/>
</dbReference>
<keyword evidence="11" id="KW-1185">Reference proteome</keyword>
<keyword evidence="7" id="KW-0472">Membrane</keyword>
<dbReference type="EMBL" id="CP107006">
    <property type="protein sequence ID" value="UYQ92385.1"/>
    <property type="molecule type" value="Genomic_DNA"/>
</dbReference>
<dbReference type="EC" id="2.7.13.3" evidence="2"/>
<dbReference type="SUPFAM" id="SSF52172">
    <property type="entry name" value="CheY-like"/>
    <property type="match status" value="1"/>
</dbReference>
<dbReference type="RefSeq" id="WP_264280655.1">
    <property type="nucleotide sequence ID" value="NZ_CP107006.1"/>
</dbReference>
<evidence type="ECO:0000256" key="7">
    <source>
        <dbReference type="SAM" id="Phobius"/>
    </source>
</evidence>
<dbReference type="InterPro" id="IPR003594">
    <property type="entry name" value="HATPase_dom"/>
</dbReference>
<dbReference type="CDD" id="cd17546">
    <property type="entry name" value="REC_hyHK_CKI1_RcsC-like"/>
    <property type="match status" value="1"/>
</dbReference>
<evidence type="ECO:0000313" key="10">
    <source>
        <dbReference type="EMBL" id="UYQ92385.1"/>
    </source>
</evidence>
<dbReference type="Gene3D" id="1.10.287.130">
    <property type="match status" value="1"/>
</dbReference>
<comment type="catalytic activity">
    <reaction evidence="1">
        <text>ATP + protein L-histidine = ADP + protein N-phospho-L-histidine.</text>
        <dbReference type="EC" id="2.7.13.3"/>
    </reaction>
</comment>
<proteinExistence type="predicted"/>
<evidence type="ECO:0000256" key="1">
    <source>
        <dbReference type="ARBA" id="ARBA00000085"/>
    </source>
</evidence>
<dbReference type="SMART" id="SM00387">
    <property type="entry name" value="HATPase_c"/>
    <property type="match status" value="1"/>
</dbReference>
<keyword evidence="5" id="KW-0418">Kinase</keyword>
<evidence type="ECO:0000256" key="2">
    <source>
        <dbReference type="ARBA" id="ARBA00012438"/>
    </source>
</evidence>
<feature type="transmembrane region" description="Helical" evidence="7">
    <location>
        <begin position="24"/>
        <end position="46"/>
    </location>
</feature>
<keyword evidence="4" id="KW-0808">Transferase</keyword>
<keyword evidence="3 6" id="KW-0597">Phosphoprotein</keyword>
<feature type="domain" description="Response regulatory" evidence="9">
    <location>
        <begin position="469"/>
        <end position="585"/>
    </location>
</feature>
<dbReference type="Pfam" id="PF00072">
    <property type="entry name" value="Response_reg"/>
    <property type="match status" value="1"/>
</dbReference>
<keyword evidence="10" id="KW-0547">Nucleotide-binding</keyword>
<name>A0ABY6IYC8_9BACT</name>
<dbReference type="SUPFAM" id="SSF55874">
    <property type="entry name" value="ATPase domain of HSP90 chaperone/DNA topoisomerase II/histidine kinase"/>
    <property type="match status" value="1"/>
</dbReference>
<evidence type="ECO:0000256" key="5">
    <source>
        <dbReference type="ARBA" id="ARBA00022777"/>
    </source>
</evidence>
<evidence type="ECO:0000256" key="3">
    <source>
        <dbReference type="ARBA" id="ARBA00022553"/>
    </source>
</evidence>
<dbReference type="InterPro" id="IPR003661">
    <property type="entry name" value="HisK_dim/P_dom"/>
</dbReference>
<dbReference type="Pfam" id="PF02518">
    <property type="entry name" value="HATPase_c"/>
    <property type="match status" value="1"/>
</dbReference>
<dbReference type="GO" id="GO:0005524">
    <property type="term" value="F:ATP binding"/>
    <property type="evidence" value="ECO:0007669"/>
    <property type="project" value="UniProtKB-KW"/>
</dbReference>
<dbReference type="PROSITE" id="PS50110">
    <property type="entry name" value="RESPONSE_REGULATORY"/>
    <property type="match status" value="1"/>
</dbReference>
<protein>
    <recommendedName>
        <fullName evidence="2">histidine kinase</fullName>
        <ecNumber evidence="2">2.7.13.3</ecNumber>
    </recommendedName>
</protein>
<keyword evidence="7" id="KW-1133">Transmembrane helix</keyword>